<evidence type="ECO:0000313" key="2">
    <source>
        <dbReference type="EnsemblPlants" id="Solyc03g111520.2.1"/>
    </source>
</evidence>
<accession>A0A3Q7GE62</accession>
<dbReference type="InterPro" id="IPR038408">
    <property type="entry name" value="GNK2_sf"/>
</dbReference>
<reference evidence="2" key="2">
    <citation type="submission" date="2019-01" db="UniProtKB">
        <authorList>
            <consortium name="EnsemblPlants"/>
        </authorList>
    </citation>
    <scope>IDENTIFICATION</scope>
    <source>
        <strain evidence="2">cv. Heinz 1706</strain>
    </source>
</reference>
<dbReference type="Gramene" id="Solyc03g111520.2.1">
    <property type="protein sequence ID" value="Solyc03g111520.2.1"/>
    <property type="gene ID" value="Solyc03g111520.2"/>
</dbReference>
<dbReference type="InParanoid" id="A0A3Q7GE62"/>
<dbReference type="Proteomes" id="UP000004994">
    <property type="component" value="Chromosome 3"/>
</dbReference>
<evidence type="ECO:0000313" key="3">
    <source>
        <dbReference type="Proteomes" id="UP000004994"/>
    </source>
</evidence>
<evidence type="ECO:0000256" key="1">
    <source>
        <dbReference type="SAM" id="MobiDB-lite"/>
    </source>
</evidence>
<proteinExistence type="predicted"/>
<dbReference type="EnsemblPlants" id="Solyc03g111520.2.1">
    <property type="protein sequence ID" value="Solyc03g111520.2.1"/>
    <property type="gene ID" value="Solyc03g111520.2"/>
</dbReference>
<name>A0A3Q7GE62_SOLLC</name>
<keyword evidence="3" id="KW-1185">Reference proteome</keyword>
<feature type="region of interest" description="Disordered" evidence="1">
    <location>
        <begin position="44"/>
        <end position="98"/>
    </location>
</feature>
<evidence type="ECO:0008006" key="4">
    <source>
        <dbReference type="Google" id="ProtNLM"/>
    </source>
</evidence>
<dbReference type="PaxDb" id="4081-Solyc03g111520.1.1"/>
<dbReference type="CDD" id="cd23509">
    <property type="entry name" value="Gnk2-like"/>
    <property type="match status" value="1"/>
</dbReference>
<reference evidence="2" key="1">
    <citation type="journal article" date="2012" name="Nature">
        <title>The tomato genome sequence provides insights into fleshy fruit evolution.</title>
        <authorList>
            <consortium name="Tomato Genome Consortium"/>
        </authorList>
    </citation>
    <scope>NUCLEOTIDE SEQUENCE [LARGE SCALE GENOMIC DNA]</scope>
    <source>
        <strain evidence="2">cv. Heinz 1706</strain>
    </source>
</reference>
<dbReference type="AlphaFoldDB" id="A0A3Q7GE62"/>
<sequence>MVQCTPDLSAEACRDCLKGARFVIPKSVPRECRVVHESFHLSYQFKNPEKGRSTGAPPPPSPTPGDKDEGSTGTPPPPSTTGDKDQARASSLSVVNLT</sequence>
<organism evidence="2">
    <name type="scientific">Solanum lycopersicum</name>
    <name type="common">Tomato</name>
    <name type="synonym">Lycopersicon esculentum</name>
    <dbReference type="NCBI Taxonomy" id="4081"/>
    <lineage>
        <taxon>Eukaryota</taxon>
        <taxon>Viridiplantae</taxon>
        <taxon>Streptophyta</taxon>
        <taxon>Embryophyta</taxon>
        <taxon>Tracheophyta</taxon>
        <taxon>Spermatophyta</taxon>
        <taxon>Magnoliopsida</taxon>
        <taxon>eudicotyledons</taxon>
        <taxon>Gunneridae</taxon>
        <taxon>Pentapetalae</taxon>
        <taxon>asterids</taxon>
        <taxon>lamiids</taxon>
        <taxon>Solanales</taxon>
        <taxon>Solanaceae</taxon>
        <taxon>Solanoideae</taxon>
        <taxon>Solaneae</taxon>
        <taxon>Solanum</taxon>
        <taxon>Solanum subgen. Lycopersicon</taxon>
    </lineage>
</organism>
<dbReference type="Gene3D" id="3.30.430.20">
    <property type="entry name" value="Gnk2 domain, C-X8-C-X2-C motif"/>
    <property type="match status" value="1"/>
</dbReference>
<feature type="compositionally biased region" description="Polar residues" evidence="1">
    <location>
        <begin position="88"/>
        <end position="98"/>
    </location>
</feature>
<protein>
    <recommendedName>
        <fullName evidence="4">Gnk2-homologous domain-containing protein</fullName>
    </recommendedName>
</protein>